<organism evidence="2 3">
    <name type="scientific">Roseinatronobacter thiooxidans</name>
    <dbReference type="NCBI Taxonomy" id="121821"/>
    <lineage>
        <taxon>Bacteria</taxon>
        <taxon>Pseudomonadati</taxon>
        <taxon>Pseudomonadota</taxon>
        <taxon>Alphaproteobacteria</taxon>
        <taxon>Rhodobacterales</taxon>
        <taxon>Paracoccaceae</taxon>
        <taxon>Roseinatronobacter</taxon>
    </lineage>
</organism>
<evidence type="ECO:0000313" key="3">
    <source>
        <dbReference type="Proteomes" id="UP000249364"/>
    </source>
</evidence>
<gene>
    <name evidence="2" type="ORF">LY56_01770</name>
</gene>
<feature type="transmembrane region" description="Helical" evidence="1">
    <location>
        <begin position="168"/>
        <end position="194"/>
    </location>
</feature>
<dbReference type="InterPro" id="IPR018692">
    <property type="entry name" value="DUF2189"/>
</dbReference>
<keyword evidence="3" id="KW-1185">Reference proteome</keyword>
<accession>A0A2W7S290</accession>
<feature type="transmembrane region" description="Helical" evidence="1">
    <location>
        <begin position="126"/>
        <end position="148"/>
    </location>
</feature>
<evidence type="ECO:0000313" key="2">
    <source>
        <dbReference type="EMBL" id="PZX44522.1"/>
    </source>
</evidence>
<name>A0A2W7S290_9RHOB</name>
<keyword evidence="1" id="KW-0812">Transmembrane</keyword>
<proteinExistence type="predicted"/>
<feature type="transmembrane region" description="Helical" evidence="1">
    <location>
        <begin position="69"/>
        <end position="91"/>
    </location>
</feature>
<reference evidence="2 3" key="1">
    <citation type="submission" date="2018-06" db="EMBL/GenBank/DDBJ databases">
        <title>Genomic Encyclopedia of Archaeal and Bacterial Type Strains, Phase II (KMG-II): from individual species to whole genera.</title>
        <authorList>
            <person name="Goeker M."/>
        </authorList>
    </citation>
    <scope>NUCLEOTIDE SEQUENCE [LARGE SCALE GENOMIC DNA]</scope>
    <source>
        <strain evidence="2 3">DSM 13087</strain>
    </source>
</reference>
<dbReference type="Proteomes" id="UP000249364">
    <property type="component" value="Unassembled WGS sequence"/>
</dbReference>
<evidence type="ECO:0000256" key="1">
    <source>
        <dbReference type="SAM" id="Phobius"/>
    </source>
</evidence>
<dbReference type="STRING" id="121821.GCA_001870675_00797"/>
<protein>
    <submittedName>
        <fullName evidence="2">Putative membrane protein</fullName>
    </submittedName>
</protein>
<dbReference type="Pfam" id="PF09955">
    <property type="entry name" value="DUF2189"/>
    <property type="match status" value="1"/>
</dbReference>
<feature type="transmembrane region" description="Helical" evidence="1">
    <location>
        <begin position="43"/>
        <end position="63"/>
    </location>
</feature>
<sequence>MDDKMTQQAHLPPSDIPEPQAIGVSDLRVILQAGLRDFMRAPVYGIAFSLVYVLGGLILYAVFLASGQSWWFIPIAVGFPLLAPFAATGLYEVSRRLEQGEALSWSAVAGCVLAQKDRQVPSMAMVIMLAFMFWVFVAHTIFALFFGLQPITSSTTDMLLSGPGLMMLLVGGTIGGVMAAVMFALTVISLPLLLDREVDFITAMITSFGVVMKNFGPMVIWAGLIAALLFVGMLPLFLGLFVILPVLGHATWHLYRRALP</sequence>
<keyword evidence="1" id="KW-0472">Membrane</keyword>
<comment type="caution">
    <text evidence="2">The sequence shown here is derived from an EMBL/GenBank/DDBJ whole genome shotgun (WGS) entry which is preliminary data.</text>
</comment>
<dbReference type="AlphaFoldDB" id="A0A2W7S290"/>
<feature type="transmembrane region" description="Helical" evidence="1">
    <location>
        <begin position="237"/>
        <end position="255"/>
    </location>
</feature>
<dbReference type="EMBL" id="QKZQ01000007">
    <property type="protein sequence ID" value="PZX44522.1"/>
    <property type="molecule type" value="Genomic_DNA"/>
</dbReference>
<keyword evidence="1" id="KW-1133">Transmembrane helix</keyword>